<sequence length="389" mass="40713">MRKTTALAAAALVTLVAGCSDTSSEGSGSPEGLTGSGKGESCSIPDTVKIGASFSLSGAGEFAGVPQRNGLELAVQQLNEREGVDYETEVVDDETDSETSIATFEEFAAGDASVVFGPTFSSIGTWGLPVAQEAGLPAIGVSTTAVGIPEIGDFVFRSALPEEDTVAASVPAAHAELDFDRVAILHTYDDDFTVSTYEAMRAQLNNVDSEIVVDDSFPSVQDDYDEFLDEVAAERPDVILLSIFPETTEKIVGGLRSRGIDAPVLGGDAFNSPAMFEAMGENAENLIVGGSWSAELDTLGNQAFVDAYGEAYDSEPDQFAAQAYTAAMLVDAAVRSECDAGRTALRDSLGEITDEETIMGTVSLSPTGEFFAEPVVQIVKDGELTLLSD</sequence>
<feature type="domain" description="Leucine-binding protein" evidence="5">
    <location>
        <begin position="47"/>
        <end position="367"/>
    </location>
</feature>
<evidence type="ECO:0000256" key="1">
    <source>
        <dbReference type="ARBA" id="ARBA00010062"/>
    </source>
</evidence>
<evidence type="ECO:0000259" key="5">
    <source>
        <dbReference type="Pfam" id="PF13458"/>
    </source>
</evidence>
<protein>
    <submittedName>
        <fullName evidence="6">ABC transporter substrate-binding protein</fullName>
    </submittedName>
</protein>
<keyword evidence="2 4" id="KW-0732">Signal</keyword>
<keyword evidence="7" id="KW-1185">Reference proteome</keyword>
<dbReference type="Pfam" id="PF13458">
    <property type="entry name" value="Peripla_BP_6"/>
    <property type="match status" value="1"/>
</dbReference>
<dbReference type="InterPro" id="IPR028082">
    <property type="entry name" value="Peripla_BP_I"/>
</dbReference>
<dbReference type="Gene3D" id="3.40.50.2300">
    <property type="match status" value="2"/>
</dbReference>
<organism evidence="6 7">
    <name type="scientific">Salininema proteolyticum</name>
    <dbReference type="NCBI Taxonomy" id="1607685"/>
    <lineage>
        <taxon>Bacteria</taxon>
        <taxon>Bacillati</taxon>
        <taxon>Actinomycetota</taxon>
        <taxon>Actinomycetes</taxon>
        <taxon>Glycomycetales</taxon>
        <taxon>Glycomycetaceae</taxon>
        <taxon>Salininema</taxon>
    </lineage>
</organism>
<comment type="caution">
    <text evidence="6">The sequence shown here is derived from an EMBL/GenBank/DDBJ whole genome shotgun (WGS) entry which is preliminary data.</text>
</comment>
<dbReference type="PROSITE" id="PS51257">
    <property type="entry name" value="PROKAR_LIPOPROTEIN"/>
    <property type="match status" value="1"/>
</dbReference>
<reference evidence="7" key="1">
    <citation type="journal article" date="2019" name="Int. J. Syst. Evol. Microbiol.">
        <title>The Global Catalogue of Microorganisms (GCM) 10K type strain sequencing project: providing services to taxonomists for standard genome sequencing and annotation.</title>
        <authorList>
            <consortium name="The Broad Institute Genomics Platform"/>
            <consortium name="The Broad Institute Genome Sequencing Center for Infectious Disease"/>
            <person name="Wu L."/>
            <person name="Ma J."/>
        </authorList>
    </citation>
    <scope>NUCLEOTIDE SEQUENCE [LARGE SCALE GENOMIC DNA]</scope>
    <source>
        <strain evidence="7">IBRC-M 10908</strain>
    </source>
</reference>
<name>A0ABV8TS92_9ACTN</name>
<feature type="signal peptide" evidence="4">
    <location>
        <begin position="1"/>
        <end position="19"/>
    </location>
</feature>
<evidence type="ECO:0000313" key="7">
    <source>
        <dbReference type="Proteomes" id="UP001595823"/>
    </source>
</evidence>
<proteinExistence type="inferred from homology"/>
<feature type="region of interest" description="Disordered" evidence="3">
    <location>
        <begin position="20"/>
        <end position="40"/>
    </location>
</feature>
<dbReference type="SUPFAM" id="SSF53822">
    <property type="entry name" value="Periplasmic binding protein-like I"/>
    <property type="match status" value="1"/>
</dbReference>
<dbReference type="PANTHER" id="PTHR30483">
    <property type="entry name" value="LEUCINE-SPECIFIC-BINDING PROTEIN"/>
    <property type="match status" value="1"/>
</dbReference>
<dbReference type="PANTHER" id="PTHR30483:SF6">
    <property type="entry name" value="PERIPLASMIC BINDING PROTEIN OF ABC TRANSPORTER FOR NATURAL AMINO ACIDS"/>
    <property type="match status" value="1"/>
</dbReference>
<dbReference type="RefSeq" id="WP_380617342.1">
    <property type="nucleotide sequence ID" value="NZ_JBHSDK010000001.1"/>
</dbReference>
<evidence type="ECO:0000256" key="2">
    <source>
        <dbReference type="ARBA" id="ARBA00022729"/>
    </source>
</evidence>
<gene>
    <name evidence="6" type="ORF">ACFPET_00105</name>
</gene>
<dbReference type="InterPro" id="IPR051010">
    <property type="entry name" value="BCAA_transport"/>
</dbReference>
<comment type="similarity">
    <text evidence="1">Belongs to the leucine-binding protein family.</text>
</comment>
<dbReference type="InterPro" id="IPR028081">
    <property type="entry name" value="Leu-bd"/>
</dbReference>
<evidence type="ECO:0000256" key="3">
    <source>
        <dbReference type="SAM" id="MobiDB-lite"/>
    </source>
</evidence>
<accession>A0ABV8TS92</accession>
<evidence type="ECO:0000313" key="6">
    <source>
        <dbReference type="EMBL" id="MFC4333601.1"/>
    </source>
</evidence>
<dbReference type="EMBL" id="JBHSDK010000001">
    <property type="protein sequence ID" value="MFC4333601.1"/>
    <property type="molecule type" value="Genomic_DNA"/>
</dbReference>
<dbReference type="Proteomes" id="UP001595823">
    <property type="component" value="Unassembled WGS sequence"/>
</dbReference>
<feature type="chain" id="PRO_5046673931" evidence="4">
    <location>
        <begin position="20"/>
        <end position="389"/>
    </location>
</feature>
<evidence type="ECO:0000256" key="4">
    <source>
        <dbReference type="SAM" id="SignalP"/>
    </source>
</evidence>